<keyword evidence="9 20" id="KW-0732">Signal</keyword>
<comment type="catalytic activity">
    <reaction evidence="1 20">
        <text>2 a phenolic donor + H2O2 = 2 a phenolic radical donor + 2 H2O</text>
        <dbReference type="Rhea" id="RHEA:56136"/>
        <dbReference type="ChEBI" id="CHEBI:15377"/>
        <dbReference type="ChEBI" id="CHEBI:16240"/>
        <dbReference type="ChEBI" id="CHEBI:139520"/>
        <dbReference type="ChEBI" id="CHEBI:139521"/>
        <dbReference type="EC" id="1.11.1.7"/>
    </reaction>
</comment>
<dbReference type="GO" id="GO:0042744">
    <property type="term" value="P:hydrogen peroxide catabolic process"/>
    <property type="evidence" value="ECO:0007669"/>
    <property type="project" value="UniProtKB-KW"/>
</dbReference>
<dbReference type="AlphaFoldDB" id="A0A8T0J7P9"/>
<keyword evidence="11 20" id="KW-0560">Oxidoreductase</keyword>
<dbReference type="CDD" id="cd00693">
    <property type="entry name" value="secretory_peroxidase"/>
    <property type="match status" value="1"/>
</dbReference>
<dbReference type="InterPro" id="IPR033905">
    <property type="entry name" value="Secretory_peroxidase"/>
</dbReference>
<keyword evidence="10 17" id="KW-0106">Calcium</keyword>
<dbReference type="PROSITE" id="PS00436">
    <property type="entry name" value="PEROXIDASE_2"/>
    <property type="match status" value="1"/>
</dbReference>
<dbReference type="InterPro" id="IPR002016">
    <property type="entry name" value="Haem_peroxidase"/>
</dbReference>
<comment type="caution">
    <text evidence="22">The sequence shown here is derived from an EMBL/GenBank/DDBJ whole genome shotgun (WGS) entry which is preliminary data.</text>
</comment>
<evidence type="ECO:0000256" key="9">
    <source>
        <dbReference type="ARBA" id="ARBA00022729"/>
    </source>
</evidence>
<evidence type="ECO:0000256" key="15">
    <source>
        <dbReference type="PIRSR" id="PIRSR600823-1"/>
    </source>
</evidence>
<comment type="similarity">
    <text evidence="20">Belongs to the peroxidase family. Classical plant (class III) peroxidase subfamily.</text>
</comment>
<feature type="binding site" evidence="17">
    <location>
        <position position="197"/>
    </location>
    <ligand>
        <name>Ca(2+)</name>
        <dbReference type="ChEBI" id="CHEBI:29108"/>
        <label>2</label>
    </ligand>
</feature>
<keyword evidence="14 20" id="KW-0376">Hydrogen peroxide</keyword>
<feature type="binding site" description="axial binding residue" evidence="17">
    <location>
        <position position="196"/>
    </location>
    <ligand>
        <name>heme b</name>
        <dbReference type="ChEBI" id="CHEBI:60344"/>
    </ligand>
    <ligandPart>
        <name>Fe</name>
        <dbReference type="ChEBI" id="CHEBI:18248"/>
    </ligandPart>
</feature>
<feature type="binding site" evidence="17">
    <location>
        <position position="80"/>
    </location>
    <ligand>
        <name>Ca(2+)</name>
        <dbReference type="ChEBI" id="CHEBI:29108"/>
        <label>1</label>
    </ligand>
</feature>
<dbReference type="PANTHER" id="PTHR31517:SF59">
    <property type="entry name" value="PEROXIDASE"/>
    <property type="match status" value="1"/>
</dbReference>
<comment type="function">
    <text evidence="2">Removal of H(2)O(2), oxidation of toxic reductants, biosynthesis and degradation of lignin, suberization, auxin catabolism, response to environmental stresses such as wounding, pathogen attack and oxidative stress. These functions might be dependent on each isozyme/isoform in each plant tissue.</text>
</comment>
<dbReference type="EC" id="1.11.1.7" evidence="4 20"/>
<keyword evidence="7 20" id="KW-0349">Heme</keyword>
<dbReference type="EMBL" id="CM026421">
    <property type="protein sequence ID" value="KAG0591687.1"/>
    <property type="molecule type" value="Genomic_DNA"/>
</dbReference>
<protein>
    <recommendedName>
        <fullName evidence="4 20">Peroxidase</fullName>
        <ecNumber evidence="4 20">1.11.1.7</ecNumber>
    </recommendedName>
</protein>
<feature type="site" description="Transition state stabilizer" evidence="18">
    <location>
        <position position="66"/>
    </location>
</feature>
<feature type="binding site" evidence="17">
    <location>
        <position position="257"/>
    </location>
    <ligand>
        <name>Ca(2+)</name>
        <dbReference type="ChEBI" id="CHEBI:29108"/>
        <label>2</label>
    </ligand>
</feature>
<feature type="active site" description="Proton acceptor" evidence="15">
    <location>
        <position position="70"/>
    </location>
</feature>
<feature type="binding site" evidence="17">
    <location>
        <position position="76"/>
    </location>
    <ligand>
        <name>Ca(2+)</name>
        <dbReference type="ChEBI" id="CHEBI:29108"/>
        <label>1</label>
    </ligand>
</feature>
<sequence length="329" mass="34632">MAVRGRGAGVRQLLLLMVSLMSIVHGSAALKVGFYNTICPKAEATVKAVIQGRFNSDKTITPALLRLFFHDCFVRGCDASLLIASTRTNSAEKDAGANLTVRGFDIIDAAKAAVDKLPGCKGKVSCADIIALATRDSVALAGGPAFAMPTGRRDGRVSKASEVNLPGPTLSVADATRAFTAKGMSQADMVTLLGAHTVGITHCSFFDDRLWNFKGTGRADPSMDVNLVNQLKKLCPKQGVGLGKAVNLDQGTPAQVDKSFFNQILAKKGILLLDQSLATDRATSGRANLLAGPRSPFTADFMAALVRLGNVGVLEGTKGEIRNICSRIN</sequence>
<dbReference type="OrthoDB" id="2113341at2759"/>
<evidence type="ECO:0000256" key="1">
    <source>
        <dbReference type="ARBA" id="ARBA00000189"/>
    </source>
</evidence>
<feature type="binding site" evidence="17">
    <location>
        <position position="78"/>
    </location>
    <ligand>
        <name>Ca(2+)</name>
        <dbReference type="ChEBI" id="CHEBI:29108"/>
        <label>1</label>
    </ligand>
</feature>
<evidence type="ECO:0000256" key="6">
    <source>
        <dbReference type="ARBA" id="ARBA00022559"/>
    </source>
</evidence>
<dbReference type="InterPro" id="IPR010255">
    <property type="entry name" value="Haem_peroxidase_sf"/>
</dbReference>
<evidence type="ECO:0000256" key="20">
    <source>
        <dbReference type="RuleBase" id="RU362060"/>
    </source>
</evidence>
<evidence type="ECO:0000256" key="5">
    <source>
        <dbReference type="ARBA" id="ARBA00022525"/>
    </source>
</evidence>
<feature type="disulfide bond" evidence="19">
    <location>
        <begin position="203"/>
        <end position="235"/>
    </location>
</feature>
<dbReference type="PROSITE" id="PS50873">
    <property type="entry name" value="PEROXIDASE_4"/>
    <property type="match status" value="1"/>
</dbReference>
<dbReference type="GO" id="GO:0006979">
    <property type="term" value="P:response to oxidative stress"/>
    <property type="evidence" value="ECO:0007669"/>
    <property type="project" value="UniProtKB-UniRule"/>
</dbReference>
<evidence type="ECO:0000256" key="18">
    <source>
        <dbReference type="PIRSR" id="PIRSR600823-4"/>
    </source>
</evidence>
<proteinExistence type="inferred from homology"/>
<evidence type="ECO:0000256" key="2">
    <source>
        <dbReference type="ARBA" id="ARBA00002322"/>
    </source>
</evidence>
<feature type="domain" description="Plant heme peroxidase family profile" evidence="21">
    <location>
        <begin position="29"/>
        <end position="329"/>
    </location>
</feature>
<comment type="subcellular location">
    <subcellularLocation>
        <location evidence="20">Secreted</location>
    </subcellularLocation>
</comment>
<evidence type="ECO:0000256" key="3">
    <source>
        <dbReference type="ARBA" id="ARBA00006873"/>
    </source>
</evidence>
<evidence type="ECO:0000256" key="11">
    <source>
        <dbReference type="ARBA" id="ARBA00023002"/>
    </source>
</evidence>
<evidence type="ECO:0000256" key="8">
    <source>
        <dbReference type="ARBA" id="ARBA00022723"/>
    </source>
</evidence>
<dbReference type="Gene3D" id="1.10.520.10">
    <property type="match status" value="1"/>
</dbReference>
<gene>
    <name evidence="22" type="ORF">KC19_1G193100</name>
</gene>
<evidence type="ECO:0000313" key="23">
    <source>
        <dbReference type="Proteomes" id="UP000822688"/>
    </source>
</evidence>
<reference evidence="22" key="1">
    <citation type="submission" date="2020-06" db="EMBL/GenBank/DDBJ databases">
        <title>WGS assembly of Ceratodon purpureus strain R40.</title>
        <authorList>
            <person name="Carey S.B."/>
            <person name="Jenkins J."/>
            <person name="Shu S."/>
            <person name="Lovell J.T."/>
            <person name="Sreedasyam A."/>
            <person name="Maumus F."/>
            <person name="Tiley G.P."/>
            <person name="Fernandez-Pozo N."/>
            <person name="Barry K."/>
            <person name="Chen C."/>
            <person name="Wang M."/>
            <person name="Lipzen A."/>
            <person name="Daum C."/>
            <person name="Saski C.A."/>
            <person name="Payton A.C."/>
            <person name="Mcbreen J.C."/>
            <person name="Conrad R.E."/>
            <person name="Kollar L.M."/>
            <person name="Olsson S."/>
            <person name="Huttunen S."/>
            <person name="Landis J.B."/>
            <person name="Wickett N.J."/>
            <person name="Johnson M.G."/>
            <person name="Rensing S.A."/>
            <person name="Grimwood J."/>
            <person name="Schmutz J."/>
            <person name="Mcdaniel S.F."/>
        </authorList>
    </citation>
    <scope>NUCLEOTIDE SEQUENCE</scope>
    <source>
        <strain evidence="22">R40</strain>
    </source>
</reference>
<dbReference type="SUPFAM" id="SSF48113">
    <property type="entry name" value="Heme-dependent peroxidases"/>
    <property type="match status" value="1"/>
</dbReference>
<dbReference type="PANTHER" id="PTHR31517">
    <property type="match status" value="1"/>
</dbReference>
<feature type="binding site" evidence="17">
    <location>
        <position position="252"/>
    </location>
    <ligand>
        <name>Ca(2+)</name>
        <dbReference type="ChEBI" id="CHEBI:29108"/>
        <label>2</label>
    </ligand>
</feature>
<dbReference type="FunFam" id="1.10.420.10:FF:000007">
    <property type="entry name" value="Peroxidase"/>
    <property type="match status" value="1"/>
</dbReference>
<dbReference type="PRINTS" id="PR00461">
    <property type="entry name" value="PLPEROXIDASE"/>
</dbReference>
<feature type="binding site" evidence="17">
    <location>
        <position position="92"/>
    </location>
    <ligand>
        <name>Ca(2+)</name>
        <dbReference type="ChEBI" id="CHEBI:29108"/>
        <label>1</label>
    </ligand>
</feature>
<feature type="binding site" evidence="16">
    <location>
        <position position="166"/>
    </location>
    <ligand>
        <name>substrate</name>
    </ligand>
</feature>
<keyword evidence="13 19" id="KW-1015">Disulfide bond</keyword>
<evidence type="ECO:0000256" key="19">
    <source>
        <dbReference type="PIRSR" id="PIRSR600823-5"/>
    </source>
</evidence>
<dbReference type="InterPro" id="IPR019793">
    <property type="entry name" value="Peroxidases_heam-ligand_BS"/>
</dbReference>
<evidence type="ECO:0000256" key="10">
    <source>
        <dbReference type="ARBA" id="ARBA00022837"/>
    </source>
</evidence>
<feature type="disulfide bond" evidence="19">
    <location>
        <begin position="39"/>
        <end position="120"/>
    </location>
</feature>
<keyword evidence="12 17" id="KW-0408">Iron</keyword>
<feature type="binding site" evidence="17">
    <location>
        <position position="249"/>
    </location>
    <ligand>
        <name>Ca(2+)</name>
        <dbReference type="ChEBI" id="CHEBI:29108"/>
        <label>2</label>
    </ligand>
</feature>
<feature type="disulfide bond" evidence="19">
    <location>
        <begin position="126"/>
        <end position="325"/>
    </location>
</feature>
<accession>A0A8T0J7P9</accession>
<evidence type="ECO:0000256" key="14">
    <source>
        <dbReference type="ARBA" id="ARBA00023324"/>
    </source>
</evidence>
<feature type="signal peptide" evidence="20">
    <location>
        <begin position="1"/>
        <end position="29"/>
    </location>
</feature>
<dbReference type="Proteomes" id="UP000822688">
    <property type="component" value="Chromosome 1"/>
</dbReference>
<keyword evidence="6 20" id="KW-0575">Peroxidase</keyword>
<evidence type="ECO:0000313" key="22">
    <source>
        <dbReference type="EMBL" id="KAG0591687.1"/>
    </source>
</evidence>
<dbReference type="GO" id="GO:0046872">
    <property type="term" value="F:metal ion binding"/>
    <property type="evidence" value="ECO:0007669"/>
    <property type="project" value="UniProtKB-UniRule"/>
</dbReference>
<dbReference type="GO" id="GO:0140825">
    <property type="term" value="F:lactoperoxidase activity"/>
    <property type="evidence" value="ECO:0007669"/>
    <property type="project" value="UniProtKB-EC"/>
</dbReference>
<evidence type="ECO:0000259" key="21">
    <source>
        <dbReference type="PROSITE" id="PS50873"/>
    </source>
</evidence>
<dbReference type="PROSITE" id="PS00435">
    <property type="entry name" value="PEROXIDASE_1"/>
    <property type="match status" value="1"/>
</dbReference>
<evidence type="ECO:0000256" key="13">
    <source>
        <dbReference type="ARBA" id="ARBA00023157"/>
    </source>
</evidence>
<evidence type="ECO:0000256" key="4">
    <source>
        <dbReference type="ARBA" id="ARBA00012313"/>
    </source>
</evidence>
<dbReference type="InterPro" id="IPR019794">
    <property type="entry name" value="Peroxidases_AS"/>
</dbReference>
<keyword evidence="23" id="KW-1185">Reference proteome</keyword>
<comment type="cofactor">
    <cofactor evidence="17 20">
        <name>Ca(2+)</name>
        <dbReference type="ChEBI" id="CHEBI:29108"/>
    </cofactor>
    <text evidence="17 20">Binds 2 calcium ions per subunit.</text>
</comment>
<name>A0A8T0J7P9_CERPU</name>
<feature type="chain" id="PRO_5035958685" description="Peroxidase" evidence="20">
    <location>
        <begin position="30"/>
        <end position="329"/>
    </location>
</feature>
<dbReference type="PRINTS" id="PR00458">
    <property type="entry name" value="PEROXIDASE"/>
</dbReference>
<keyword evidence="8 17" id="KW-0479">Metal-binding</keyword>
<evidence type="ECO:0000256" key="12">
    <source>
        <dbReference type="ARBA" id="ARBA00023004"/>
    </source>
</evidence>
<comment type="cofactor">
    <cofactor evidence="17 20">
        <name>heme b</name>
        <dbReference type="ChEBI" id="CHEBI:60344"/>
    </cofactor>
    <text evidence="17 20">Binds 1 heme b (iron(II)-protoporphyrin IX) group per subunit.</text>
</comment>
<dbReference type="GO" id="GO:0020037">
    <property type="term" value="F:heme binding"/>
    <property type="evidence" value="ECO:0007669"/>
    <property type="project" value="UniProtKB-UniRule"/>
</dbReference>
<dbReference type="InterPro" id="IPR000823">
    <property type="entry name" value="Peroxidase_pln"/>
</dbReference>
<dbReference type="Pfam" id="PF00141">
    <property type="entry name" value="peroxidase"/>
    <property type="match status" value="1"/>
</dbReference>
<evidence type="ECO:0000256" key="7">
    <source>
        <dbReference type="ARBA" id="ARBA00022617"/>
    </source>
</evidence>
<comment type="similarity">
    <text evidence="3">Belongs to the peroxidase family. Ascorbate peroxidase subfamily.</text>
</comment>
<dbReference type="FunFam" id="1.10.520.10:FF:000008">
    <property type="entry name" value="Peroxidase"/>
    <property type="match status" value="1"/>
</dbReference>
<keyword evidence="5 20" id="KW-0964">Secreted</keyword>
<organism evidence="22 23">
    <name type="scientific">Ceratodon purpureus</name>
    <name type="common">Fire moss</name>
    <name type="synonym">Dicranum purpureum</name>
    <dbReference type="NCBI Taxonomy" id="3225"/>
    <lineage>
        <taxon>Eukaryota</taxon>
        <taxon>Viridiplantae</taxon>
        <taxon>Streptophyta</taxon>
        <taxon>Embryophyta</taxon>
        <taxon>Bryophyta</taxon>
        <taxon>Bryophytina</taxon>
        <taxon>Bryopsida</taxon>
        <taxon>Dicranidae</taxon>
        <taxon>Pseudoditrichales</taxon>
        <taxon>Ditrichaceae</taxon>
        <taxon>Ceratodon</taxon>
    </lineage>
</organism>
<dbReference type="GO" id="GO:0005576">
    <property type="term" value="C:extracellular region"/>
    <property type="evidence" value="ECO:0007669"/>
    <property type="project" value="UniProtKB-SubCell"/>
</dbReference>
<evidence type="ECO:0000256" key="17">
    <source>
        <dbReference type="PIRSR" id="PIRSR600823-3"/>
    </source>
</evidence>
<evidence type="ECO:0000256" key="16">
    <source>
        <dbReference type="PIRSR" id="PIRSR600823-2"/>
    </source>
</evidence>
<dbReference type="Gene3D" id="1.10.420.10">
    <property type="entry name" value="Peroxidase, domain 2"/>
    <property type="match status" value="1"/>
</dbReference>
<feature type="disulfide bond" evidence="19">
    <location>
        <begin position="72"/>
        <end position="77"/>
    </location>
</feature>
<feature type="binding site" evidence="17">
    <location>
        <position position="74"/>
    </location>
    <ligand>
        <name>Ca(2+)</name>
        <dbReference type="ChEBI" id="CHEBI:29108"/>
        <label>1</label>
    </ligand>
</feature>
<feature type="binding site" evidence="17">
    <location>
        <position position="71"/>
    </location>
    <ligand>
        <name>Ca(2+)</name>
        <dbReference type="ChEBI" id="CHEBI:29108"/>
        <label>1</label>
    </ligand>
</feature>